<evidence type="ECO:0000313" key="3">
    <source>
        <dbReference type="Proteomes" id="UP000279909"/>
    </source>
</evidence>
<evidence type="ECO:0000313" key="2">
    <source>
        <dbReference type="EMBL" id="RNC98991.1"/>
    </source>
</evidence>
<comment type="caution">
    <text evidence="2">The sequence shown here is derived from an EMBL/GenBank/DDBJ whole genome shotgun (WGS) entry which is preliminary data.</text>
</comment>
<keyword evidence="1" id="KW-1133">Transmembrane helix</keyword>
<protein>
    <submittedName>
        <fullName evidence="2">Uncharacterized protein</fullName>
    </submittedName>
</protein>
<accession>A0A3M8H9A1</accession>
<dbReference type="EMBL" id="RHLQ01000019">
    <property type="protein sequence ID" value="RNC98991.1"/>
    <property type="molecule type" value="Genomic_DNA"/>
</dbReference>
<gene>
    <name evidence="2" type="ORF">EC501_09250</name>
</gene>
<evidence type="ECO:0000256" key="1">
    <source>
        <dbReference type="SAM" id="Phobius"/>
    </source>
</evidence>
<feature type="transmembrane region" description="Helical" evidence="1">
    <location>
        <begin position="7"/>
        <end position="25"/>
    </location>
</feature>
<sequence length="66" mass="7641">MIKKEDIEIFYILLFITGICLILALKKKQFKLLTIPFIAIALYIVAEIIMIPLPLLDTVKFIFSLQ</sequence>
<feature type="transmembrane region" description="Helical" evidence="1">
    <location>
        <begin position="37"/>
        <end position="56"/>
    </location>
</feature>
<reference evidence="2 3" key="1">
    <citation type="journal article" date="2014" name="Int. J. Syst. Evol. Microbiol.">
        <title>Lysinibacillus halotolerans sp. nov., isolated from saline-alkaline soil.</title>
        <authorList>
            <person name="Kong D."/>
            <person name="Wang Y."/>
            <person name="Zhao B."/>
            <person name="Li Y."/>
            <person name="Song J."/>
            <person name="Zhai Y."/>
            <person name="Zhang C."/>
            <person name="Wang H."/>
            <person name="Chen X."/>
            <person name="Zhao B."/>
            <person name="Ruan Z."/>
        </authorList>
    </citation>
    <scope>NUCLEOTIDE SEQUENCE [LARGE SCALE GENOMIC DNA]</scope>
    <source>
        <strain evidence="2 3">MCCC 1A12703</strain>
    </source>
</reference>
<dbReference type="Proteomes" id="UP000279909">
    <property type="component" value="Unassembled WGS sequence"/>
</dbReference>
<name>A0A3M8H9A1_9BACI</name>
<dbReference type="AlphaFoldDB" id="A0A3M8H9A1"/>
<organism evidence="2 3">
    <name type="scientific">Lysinibacillus halotolerans</name>
    <dbReference type="NCBI Taxonomy" id="1368476"/>
    <lineage>
        <taxon>Bacteria</taxon>
        <taxon>Bacillati</taxon>
        <taxon>Bacillota</taxon>
        <taxon>Bacilli</taxon>
        <taxon>Bacillales</taxon>
        <taxon>Bacillaceae</taxon>
        <taxon>Lysinibacillus</taxon>
    </lineage>
</organism>
<keyword evidence="1" id="KW-0812">Transmembrane</keyword>
<proteinExistence type="predicted"/>
<keyword evidence="1" id="KW-0472">Membrane</keyword>
<keyword evidence="3" id="KW-1185">Reference proteome</keyword>